<reference evidence="3 4" key="1">
    <citation type="submission" date="2011-11" db="EMBL/GenBank/DDBJ databases">
        <title>Whole genome shotgun sequence of Gordonia araii NBRC 100433.</title>
        <authorList>
            <person name="Yoshida Y."/>
            <person name="Hosoyama A."/>
            <person name="Tsuchikane K."/>
            <person name="Katsumata H."/>
            <person name="Yamazaki S."/>
            <person name="Fujita N."/>
        </authorList>
    </citation>
    <scope>NUCLEOTIDE SEQUENCE [LARGE SCALE GENOMIC DNA]</scope>
    <source>
        <strain evidence="3 4">NBRC 100433</strain>
    </source>
</reference>
<proteinExistence type="predicted"/>
<name>G7H7P1_9ACTN</name>
<protein>
    <recommendedName>
        <fullName evidence="2">N-acetyltransferase domain-containing protein</fullName>
    </recommendedName>
</protein>
<evidence type="ECO:0000259" key="2">
    <source>
        <dbReference type="Pfam" id="PF13508"/>
    </source>
</evidence>
<dbReference type="STRING" id="1073574.GOARA_089_00490"/>
<evidence type="ECO:0000313" key="4">
    <source>
        <dbReference type="Proteomes" id="UP000035088"/>
    </source>
</evidence>
<dbReference type="Pfam" id="PF13508">
    <property type="entry name" value="Acetyltransf_7"/>
    <property type="match status" value="1"/>
</dbReference>
<dbReference type="EMBL" id="BAEE01000089">
    <property type="protein sequence ID" value="GAB11866.1"/>
    <property type="molecule type" value="Genomic_DNA"/>
</dbReference>
<dbReference type="CDD" id="cd04301">
    <property type="entry name" value="NAT_SF"/>
    <property type="match status" value="1"/>
</dbReference>
<accession>G7H7P1</accession>
<feature type="domain" description="N-acetyltransferase" evidence="2">
    <location>
        <begin position="165"/>
        <end position="221"/>
    </location>
</feature>
<feature type="region of interest" description="Disordered" evidence="1">
    <location>
        <begin position="1"/>
        <end position="22"/>
    </location>
</feature>
<dbReference type="Gene3D" id="3.40.630.30">
    <property type="match status" value="1"/>
</dbReference>
<sequence length="262" mass="29156">MMLRRAQPLRTTQGATMAHEPTGTPVDVRVVRLAGGDSHLWLDPALHVYVTAMGYPRGIEGQRRTLWREHISRPGWSAYGAVAHVAPGRFGGARLRRSAHATPQRRLGRGLLPDRDAGPHEALIGIAYGYRGAPDQWWNQQLRTGLRQVGYPPEASAALLTDYFELTELHVHPDAQGHGVGQLLLTNLLADRPEARVLLSTPEVPGEENRAWSLYRRFGFSDVLRNFTFAGDPRPFAFLGRELPLSVHQQPRHDSTPPIGSR</sequence>
<evidence type="ECO:0000313" key="3">
    <source>
        <dbReference type="EMBL" id="GAB11866.1"/>
    </source>
</evidence>
<evidence type="ECO:0000256" key="1">
    <source>
        <dbReference type="SAM" id="MobiDB-lite"/>
    </source>
</evidence>
<dbReference type="InterPro" id="IPR016181">
    <property type="entry name" value="Acyl_CoA_acyltransferase"/>
</dbReference>
<keyword evidence="4" id="KW-1185">Reference proteome</keyword>
<comment type="caution">
    <text evidence="3">The sequence shown here is derived from an EMBL/GenBank/DDBJ whole genome shotgun (WGS) entry which is preliminary data.</text>
</comment>
<dbReference type="AlphaFoldDB" id="G7H7P1"/>
<dbReference type="InterPro" id="IPR000182">
    <property type="entry name" value="GNAT_dom"/>
</dbReference>
<gene>
    <name evidence="3" type="ORF">GOARA_089_00490</name>
</gene>
<organism evidence="3 4">
    <name type="scientific">Gordonia araii NBRC 100433</name>
    <dbReference type="NCBI Taxonomy" id="1073574"/>
    <lineage>
        <taxon>Bacteria</taxon>
        <taxon>Bacillati</taxon>
        <taxon>Actinomycetota</taxon>
        <taxon>Actinomycetes</taxon>
        <taxon>Mycobacteriales</taxon>
        <taxon>Gordoniaceae</taxon>
        <taxon>Gordonia</taxon>
    </lineage>
</organism>
<dbReference type="Proteomes" id="UP000035088">
    <property type="component" value="Unassembled WGS sequence"/>
</dbReference>
<dbReference type="GO" id="GO:0016747">
    <property type="term" value="F:acyltransferase activity, transferring groups other than amino-acyl groups"/>
    <property type="evidence" value="ECO:0007669"/>
    <property type="project" value="InterPro"/>
</dbReference>
<dbReference type="SUPFAM" id="SSF55729">
    <property type="entry name" value="Acyl-CoA N-acyltransferases (Nat)"/>
    <property type="match status" value="1"/>
</dbReference>